<dbReference type="RefSeq" id="WP_072401262.1">
    <property type="nucleotide sequence ID" value="NZ_FPKV01000002.1"/>
</dbReference>
<dbReference type="OrthoDB" id="1452391at2"/>
<dbReference type="Proteomes" id="UP000182544">
    <property type="component" value="Unassembled WGS sequence"/>
</dbReference>
<keyword evidence="2" id="KW-0812">Transmembrane</keyword>
<accession>A0A1K2IHG6</accession>
<sequence length="83" mass="9660">MLITKLNSFSLGTFLIEQSNIVILLSIVVVFFTVLLLLGVRKSYLLKKENDQLDTLNNNFDEDDTKPYKDFTEGHMYQQKNDK</sequence>
<evidence type="ECO:0000256" key="2">
    <source>
        <dbReference type="SAM" id="Phobius"/>
    </source>
</evidence>
<protein>
    <submittedName>
        <fullName evidence="3">Uncharacterized protein</fullName>
    </submittedName>
</protein>
<dbReference type="AlphaFoldDB" id="A0A1K2IHG6"/>
<evidence type="ECO:0000256" key="1">
    <source>
        <dbReference type="SAM" id="MobiDB-lite"/>
    </source>
</evidence>
<evidence type="ECO:0000313" key="3">
    <source>
        <dbReference type="EMBL" id="SFZ91742.1"/>
    </source>
</evidence>
<proteinExistence type="predicted"/>
<keyword evidence="4" id="KW-1185">Reference proteome</keyword>
<dbReference type="EMBL" id="FPKV01000002">
    <property type="protein sequence ID" value="SFZ91742.1"/>
    <property type="molecule type" value="Genomic_DNA"/>
</dbReference>
<evidence type="ECO:0000313" key="4">
    <source>
        <dbReference type="Proteomes" id="UP000182544"/>
    </source>
</evidence>
<name>A0A1K2IHG6_9FLAO</name>
<keyword evidence="2" id="KW-1133">Transmembrane helix</keyword>
<feature type="transmembrane region" description="Helical" evidence="2">
    <location>
        <begin position="20"/>
        <end position="40"/>
    </location>
</feature>
<organism evidence="3 4">
    <name type="scientific">Flaviramulus basaltis</name>
    <dbReference type="NCBI Taxonomy" id="369401"/>
    <lineage>
        <taxon>Bacteria</taxon>
        <taxon>Pseudomonadati</taxon>
        <taxon>Bacteroidota</taxon>
        <taxon>Flavobacteriia</taxon>
        <taxon>Flavobacteriales</taxon>
        <taxon>Flavobacteriaceae</taxon>
        <taxon>Flaviramulus</taxon>
    </lineage>
</organism>
<reference evidence="3 4" key="1">
    <citation type="submission" date="2016-10" db="EMBL/GenBank/DDBJ databases">
        <authorList>
            <person name="de Groot N.N."/>
        </authorList>
    </citation>
    <scope>NUCLEOTIDE SEQUENCE [LARGE SCALE GENOMIC DNA]</scope>
    <source>
        <strain evidence="3 4">DSM 18180</strain>
    </source>
</reference>
<gene>
    <name evidence="3" type="ORF">SAMN05428642_102281</name>
</gene>
<keyword evidence="2" id="KW-0472">Membrane</keyword>
<feature type="region of interest" description="Disordered" evidence="1">
    <location>
        <begin position="56"/>
        <end position="83"/>
    </location>
</feature>